<evidence type="ECO:0000313" key="1">
    <source>
        <dbReference type="EMBL" id="CAB4289355.1"/>
    </source>
</evidence>
<protein>
    <submittedName>
        <fullName evidence="2">Uncharacterized protein</fullName>
    </submittedName>
</protein>
<reference evidence="2 3" key="2">
    <citation type="submission" date="2020-05" db="EMBL/GenBank/DDBJ databases">
        <authorList>
            <person name="Campoy J."/>
            <person name="Schneeberger K."/>
            <person name="Spophaly S."/>
        </authorList>
    </citation>
    <scope>NUCLEOTIDE SEQUENCE [LARGE SCALE GENOMIC DNA]</scope>
    <source>
        <strain evidence="2">PruArmRojPasFocal</strain>
    </source>
</reference>
<dbReference type="EMBL" id="CAEKKB010000008">
    <property type="protein sequence ID" value="CAB4319750.1"/>
    <property type="molecule type" value="Genomic_DNA"/>
</dbReference>
<name>A0A6J5Y0U4_PRUAR</name>
<keyword evidence="4" id="KW-1185">Reference proteome</keyword>
<organism evidence="2 4">
    <name type="scientific">Prunus armeniaca</name>
    <name type="common">Apricot</name>
    <name type="synonym">Armeniaca vulgaris</name>
    <dbReference type="NCBI Taxonomy" id="36596"/>
    <lineage>
        <taxon>Eukaryota</taxon>
        <taxon>Viridiplantae</taxon>
        <taxon>Streptophyta</taxon>
        <taxon>Embryophyta</taxon>
        <taxon>Tracheophyta</taxon>
        <taxon>Spermatophyta</taxon>
        <taxon>Magnoliopsida</taxon>
        <taxon>eudicotyledons</taxon>
        <taxon>Gunneridae</taxon>
        <taxon>Pentapetalae</taxon>
        <taxon>rosids</taxon>
        <taxon>fabids</taxon>
        <taxon>Rosales</taxon>
        <taxon>Rosaceae</taxon>
        <taxon>Amygdaloideae</taxon>
        <taxon>Amygdaleae</taxon>
        <taxon>Prunus</taxon>
    </lineage>
</organism>
<dbReference type="AlphaFoldDB" id="A0A6J5Y0U4"/>
<evidence type="ECO:0000313" key="4">
    <source>
        <dbReference type="Proteomes" id="UP000507245"/>
    </source>
</evidence>
<evidence type="ECO:0000313" key="2">
    <source>
        <dbReference type="EMBL" id="CAB4319750.1"/>
    </source>
</evidence>
<reference evidence="4" key="1">
    <citation type="journal article" date="2020" name="Genome Biol.">
        <title>Gamete binning: chromosome-level and haplotype-resolved genome assembly enabled by high-throughput single-cell sequencing of gamete genomes.</title>
        <authorList>
            <person name="Campoy J.A."/>
            <person name="Sun H."/>
            <person name="Goel M."/>
            <person name="Jiao W.-B."/>
            <person name="Folz-Donahue K."/>
            <person name="Wang N."/>
            <person name="Rubio M."/>
            <person name="Liu C."/>
            <person name="Kukat C."/>
            <person name="Ruiz D."/>
            <person name="Huettel B."/>
            <person name="Schneeberger K."/>
        </authorList>
    </citation>
    <scope>NUCLEOTIDE SEQUENCE [LARGE SCALE GENOMIC DNA]</scope>
    <source>
        <strain evidence="4">cv. Rojo Pasion</strain>
    </source>
</reference>
<dbReference type="Proteomes" id="UP000507222">
    <property type="component" value="Unassembled WGS sequence"/>
</dbReference>
<accession>A0A6J5Y0U4</accession>
<sequence length="91" mass="10059">MPSMTQIRLRGKVGLDCFFGRIFIRVRFGFGFSVYSKQANENDPETKTDNEGLLGDGSVAKKTKKKNAVKEAVPKTSKGVNDAYDQVVAKK</sequence>
<gene>
    <name evidence="1" type="ORF">CURHAP_LOCUS47952</name>
    <name evidence="2" type="ORF">ORAREDHAP_LOCUS47346</name>
</gene>
<evidence type="ECO:0000313" key="3">
    <source>
        <dbReference type="Proteomes" id="UP000507222"/>
    </source>
</evidence>
<dbReference type="EMBL" id="CAEKDK010000008">
    <property type="protein sequence ID" value="CAB4289355.1"/>
    <property type="molecule type" value="Genomic_DNA"/>
</dbReference>
<dbReference type="Proteomes" id="UP000507245">
    <property type="component" value="Unassembled WGS sequence"/>
</dbReference>
<proteinExistence type="predicted"/>